<dbReference type="InterPro" id="IPR029058">
    <property type="entry name" value="AB_hydrolase_fold"/>
</dbReference>
<dbReference type="OrthoDB" id="241925at2"/>
<dbReference type="KEGG" id="lcre:Pla8534_53230"/>
<keyword evidence="1" id="KW-0732">Signal</keyword>
<evidence type="ECO:0000256" key="1">
    <source>
        <dbReference type="SAM" id="SignalP"/>
    </source>
</evidence>
<dbReference type="AlphaFoldDB" id="A0A518E069"/>
<dbReference type="RefSeq" id="WP_145056245.1">
    <property type="nucleotide sequence ID" value="NZ_CP036433.1"/>
</dbReference>
<dbReference type="Proteomes" id="UP000317648">
    <property type="component" value="Chromosome"/>
</dbReference>
<proteinExistence type="predicted"/>
<feature type="chain" id="PRO_5021772820" description="Alpha/beta hydrolase family protein" evidence="1">
    <location>
        <begin position="23"/>
        <end position="396"/>
    </location>
</feature>
<gene>
    <name evidence="2" type="ORF">Pla8534_53230</name>
</gene>
<evidence type="ECO:0008006" key="4">
    <source>
        <dbReference type="Google" id="ProtNLM"/>
    </source>
</evidence>
<accession>A0A518E069</accession>
<evidence type="ECO:0000313" key="2">
    <source>
        <dbReference type="EMBL" id="QDU97475.1"/>
    </source>
</evidence>
<keyword evidence="3" id="KW-1185">Reference proteome</keyword>
<evidence type="ECO:0000313" key="3">
    <source>
        <dbReference type="Proteomes" id="UP000317648"/>
    </source>
</evidence>
<protein>
    <recommendedName>
        <fullName evidence="4">Alpha/beta hydrolase family protein</fullName>
    </recommendedName>
</protein>
<name>A0A518E069_9BACT</name>
<sequence precursor="true">MKISSLKHARLLLVVLVLSAGAARMTPAVGGETSNDANSNSIGGQTIAPVVDPTLSLNAPETSVLKSAKPADSGQRVAKAAEESQVAAVALPVAIATAEPVMPVMPLVMSPVAVEDELWIISTRRLGYPARHCTPQLSVRKHDGQCWQQASIEEFLAGAGPDRPTVILVHGNRIESNEVYGLGASFFQTLRQTDKPRPAVRQVIWSWPSDQTRGVIRDNRVKAERAHAEAYYLGWLLGQMPSAAPVSLIGYSFGARSVLGALHMTAGGCLAGHTLPGVSAAPLRARVVLMAAASHCGWLAPHAPYGKALQNTDQLLVFYNTSDSALKFYKFIDHSHPEAMGRVGVGSWNCQGDQSVKVQQWNVANSIGTSHAFNDYRCCYDIMRRVRQSAFWAPGE</sequence>
<reference evidence="2 3" key="1">
    <citation type="submission" date="2019-02" db="EMBL/GenBank/DDBJ databases">
        <title>Deep-cultivation of Planctomycetes and their phenomic and genomic characterization uncovers novel biology.</title>
        <authorList>
            <person name="Wiegand S."/>
            <person name="Jogler M."/>
            <person name="Boedeker C."/>
            <person name="Pinto D."/>
            <person name="Vollmers J."/>
            <person name="Rivas-Marin E."/>
            <person name="Kohn T."/>
            <person name="Peeters S.H."/>
            <person name="Heuer A."/>
            <person name="Rast P."/>
            <person name="Oberbeckmann S."/>
            <person name="Bunk B."/>
            <person name="Jeske O."/>
            <person name="Meyerdierks A."/>
            <person name="Storesund J.E."/>
            <person name="Kallscheuer N."/>
            <person name="Luecker S."/>
            <person name="Lage O.M."/>
            <person name="Pohl T."/>
            <person name="Merkel B.J."/>
            <person name="Hornburger P."/>
            <person name="Mueller R.-W."/>
            <person name="Bruemmer F."/>
            <person name="Labrenz M."/>
            <person name="Spormann A.M."/>
            <person name="Op den Camp H."/>
            <person name="Overmann J."/>
            <person name="Amann R."/>
            <person name="Jetten M.S.M."/>
            <person name="Mascher T."/>
            <person name="Medema M.H."/>
            <person name="Devos D.P."/>
            <person name="Kaster A.-K."/>
            <person name="Ovreas L."/>
            <person name="Rohde M."/>
            <person name="Galperin M.Y."/>
            <person name="Jogler C."/>
        </authorList>
    </citation>
    <scope>NUCLEOTIDE SEQUENCE [LARGE SCALE GENOMIC DNA]</scope>
    <source>
        <strain evidence="2 3">Pla85_3_4</strain>
    </source>
</reference>
<dbReference type="SUPFAM" id="SSF53474">
    <property type="entry name" value="alpha/beta-Hydrolases"/>
    <property type="match status" value="1"/>
</dbReference>
<dbReference type="EMBL" id="CP036433">
    <property type="protein sequence ID" value="QDU97475.1"/>
    <property type="molecule type" value="Genomic_DNA"/>
</dbReference>
<organism evidence="2 3">
    <name type="scientific">Lignipirellula cremea</name>
    <dbReference type="NCBI Taxonomy" id="2528010"/>
    <lineage>
        <taxon>Bacteria</taxon>
        <taxon>Pseudomonadati</taxon>
        <taxon>Planctomycetota</taxon>
        <taxon>Planctomycetia</taxon>
        <taxon>Pirellulales</taxon>
        <taxon>Pirellulaceae</taxon>
        <taxon>Lignipirellula</taxon>
    </lineage>
</organism>
<feature type="signal peptide" evidence="1">
    <location>
        <begin position="1"/>
        <end position="22"/>
    </location>
</feature>